<reference evidence="2" key="1">
    <citation type="journal article" date="2023" name="Mol. Biol. Evol.">
        <title>Third-Generation Sequencing Reveals the Adaptive Role of the Epigenome in Three Deep-Sea Polychaetes.</title>
        <authorList>
            <person name="Perez M."/>
            <person name="Aroh O."/>
            <person name="Sun Y."/>
            <person name="Lan Y."/>
            <person name="Juniper S.K."/>
            <person name="Young C.R."/>
            <person name="Angers B."/>
            <person name="Qian P.Y."/>
        </authorList>
    </citation>
    <scope>NUCLEOTIDE SEQUENCE</scope>
    <source>
        <strain evidence="2">R07B-5</strain>
    </source>
</reference>
<comment type="caution">
    <text evidence="2">The sequence shown here is derived from an EMBL/GenBank/DDBJ whole genome shotgun (WGS) entry which is preliminary data.</text>
</comment>
<feature type="compositionally biased region" description="Low complexity" evidence="1">
    <location>
        <begin position="517"/>
        <end position="532"/>
    </location>
</feature>
<feature type="compositionally biased region" description="Low complexity" evidence="1">
    <location>
        <begin position="492"/>
        <end position="509"/>
    </location>
</feature>
<organism evidence="2 3">
    <name type="scientific">Ridgeia piscesae</name>
    <name type="common">Tubeworm</name>
    <dbReference type="NCBI Taxonomy" id="27915"/>
    <lineage>
        <taxon>Eukaryota</taxon>
        <taxon>Metazoa</taxon>
        <taxon>Spiralia</taxon>
        <taxon>Lophotrochozoa</taxon>
        <taxon>Annelida</taxon>
        <taxon>Polychaeta</taxon>
        <taxon>Sedentaria</taxon>
        <taxon>Canalipalpata</taxon>
        <taxon>Sabellida</taxon>
        <taxon>Siboglinidae</taxon>
        <taxon>Ridgeia</taxon>
    </lineage>
</organism>
<feature type="region of interest" description="Disordered" evidence="1">
    <location>
        <begin position="218"/>
        <end position="539"/>
    </location>
</feature>
<feature type="compositionally biased region" description="Low complexity" evidence="1">
    <location>
        <begin position="352"/>
        <end position="388"/>
    </location>
</feature>
<dbReference type="Proteomes" id="UP001209878">
    <property type="component" value="Unassembled WGS sequence"/>
</dbReference>
<evidence type="ECO:0000256" key="1">
    <source>
        <dbReference type="SAM" id="MobiDB-lite"/>
    </source>
</evidence>
<sequence length="616" mass="66638">MEYAIGDKLTLKSMALTCQQEGYDNQSSRQIYRQQQPQPPPQQYLPGYHQSGVPPHDMNKQPMSAQVPPPGQTPPQAQGVQMMYSNVTQQQMSRNAGYVQQRQNMQGMGQRPVAMMTATNNVYQQQMPQTVYLQQTLQQQTQPFIPGQPQVLNYIAGPGGQVQMQYPAQMPPYALQRPTQQPQYSTATYYQQQPTANNTPAAAPVFYPSQQQQLQQPATMVATVQQPQQPQQASQQQPIQQQQPPQQPPQPRPMSTGSSGPYQKREKRGLPIIDPTTGHDITEGLRQGSSKNNTPPQSETSSARATPRPTTPPLSGNDIAAQFAAQVAATLSSKATQRQAQGVQDAGMPDLTATEQSTTTVPTQQTPPDESPDVPEVVAVAVEQKAVETPTVAEVTQSELAAPEPVEPEQTDSKPPPAGQSLVEAEELQPAAVTKKMPSPEKEAPMLKNVTEQPTPKVAVANVTLAPVREPSPTTDVTVDGPAVNATKTVHESTNAASTAVSTETEASTKLLKKESTPASSSTDVTPVSTPVEAKPEVVADKKMPDVVAAAEESRTKAPVISDTENKVKDEDINTRLRGPMAFVFCLKKSGSKLALGYSGFLADFEMELSFFLTRS</sequence>
<evidence type="ECO:0000313" key="2">
    <source>
        <dbReference type="EMBL" id="KAK2184097.1"/>
    </source>
</evidence>
<feature type="compositionally biased region" description="Polar residues" evidence="1">
    <location>
        <begin position="330"/>
        <end position="342"/>
    </location>
</feature>
<accession>A0AAD9UC60</accession>
<feature type="compositionally biased region" description="Low complexity" evidence="1">
    <location>
        <begin position="320"/>
        <end position="329"/>
    </location>
</feature>
<proteinExistence type="predicted"/>
<protein>
    <submittedName>
        <fullName evidence="2">Uncharacterized protein</fullName>
    </submittedName>
</protein>
<feature type="compositionally biased region" description="Polar residues" evidence="1">
    <location>
        <begin position="287"/>
        <end position="299"/>
    </location>
</feature>
<feature type="compositionally biased region" description="Low complexity" evidence="1">
    <location>
        <begin position="225"/>
        <end position="244"/>
    </location>
</feature>
<feature type="region of interest" description="Disordered" evidence="1">
    <location>
        <begin position="21"/>
        <end position="78"/>
    </location>
</feature>
<name>A0AAD9UC60_RIDPI</name>
<dbReference type="AlphaFoldDB" id="A0AAD9UC60"/>
<dbReference type="EMBL" id="JAODUO010000283">
    <property type="protein sequence ID" value="KAK2184097.1"/>
    <property type="molecule type" value="Genomic_DNA"/>
</dbReference>
<gene>
    <name evidence="2" type="ORF">NP493_283g05033</name>
</gene>
<evidence type="ECO:0000313" key="3">
    <source>
        <dbReference type="Proteomes" id="UP001209878"/>
    </source>
</evidence>
<keyword evidence="3" id="KW-1185">Reference proteome</keyword>
<feature type="compositionally biased region" description="Polar residues" evidence="1">
    <location>
        <begin position="21"/>
        <end position="33"/>
    </location>
</feature>